<proteinExistence type="inferred from homology"/>
<evidence type="ECO:0000256" key="1">
    <source>
        <dbReference type="ARBA" id="ARBA00038283"/>
    </source>
</evidence>
<dbReference type="GO" id="GO:0006270">
    <property type="term" value="P:DNA replication initiation"/>
    <property type="evidence" value="ECO:0007669"/>
    <property type="project" value="InterPro"/>
</dbReference>
<gene>
    <name evidence="2" type="ORF">JMUB3870_2254</name>
</gene>
<accession>A0A510K4J1</accession>
<protein>
    <submittedName>
        <fullName evidence="2">Initiator RepB protein</fullName>
    </submittedName>
</protein>
<keyword evidence="3" id="KW-1185">Reference proteome</keyword>
<dbReference type="Pfam" id="PF01051">
    <property type="entry name" value="Rep3_N"/>
    <property type="match status" value="1"/>
</dbReference>
<evidence type="ECO:0000313" key="3">
    <source>
        <dbReference type="Proteomes" id="UP000422644"/>
    </source>
</evidence>
<sequence length="95" mass="11267">MNEIVKYKNDFNNQELRKFTAEELNLLMTILHKVRDNGTKILNFSFNELKKLIRLEKNMTIIMNVNKKIACIKLYFSDRRAYNPICTFSGICNKC</sequence>
<dbReference type="AlphaFoldDB" id="A0A510K4J1"/>
<evidence type="ECO:0000313" key="2">
    <source>
        <dbReference type="EMBL" id="BBM46127.1"/>
    </source>
</evidence>
<dbReference type="InterPro" id="IPR000525">
    <property type="entry name" value="Initiator_Rep_WH1"/>
</dbReference>
<comment type="similarity">
    <text evidence="1">Belongs to the initiator RepB protein family.</text>
</comment>
<reference evidence="2 3" key="1">
    <citation type="submission" date="2019-07" db="EMBL/GenBank/DDBJ databases">
        <title>Complete Genome Sequence of Leptotrichia trevisanii Strain JMUB3870.</title>
        <authorList>
            <person name="Watanabe S."/>
            <person name="Cui L."/>
        </authorList>
    </citation>
    <scope>NUCLEOTIDE SEQUENCE [LARGE SCALE GENOMIC DNA]</scope>
    <source>
        <strain evidence="2 3">JMUB3870</strain>
    </source>
</reference>
<dbReference type="RefSeq" id="WP_269472647.1">
    <property type="nucleotide sequence ID" value="NZ_AP019831.1"/>
</dbReference>
<dbReference type="EMBL" id="AP019831">
    <property type="protein sequence ID" value="BBM46127.1"/>
    <property type="molecule type" value="Genomic_DNA"/>
</dbReference>
<dbReference type="GO" id="GO:0003887">
    <property type="term" value="F:DNA-directed DNA polymerase activity"/>
    <property type="evidence" value="ECO:0007669"/>
    <property type="project" value="InterPro"/>
</dbReference>
<name>A0A510K4J1_9FUSO</name>
<dbReference type="Proteomes" id="UP000422644">
    <property type="component" value="Chromosome"/>
</dbReference>
<organism evidence="2 3">
    <name type="scientific">Leptotrichia trevisanii</name>
    <dbReference type="NCBI Taxonomy" id="109328"/>
    <lineage>
        <taxon>Bacteria</taxon>
        <taxon>Fusobacteriati</taxon>
        <taxon>Fusobacteriota</taxon>
        <taxon>Fusobacteriia</taxon>
        <taxon>Fusobacteriales</taxon>
        <taxon>Leptotrichiaceae</taxon>
        <taxon>Leptotrichia</taxon>
    </lineage>
</organism>